<evidence type="ECO:0000313" key="3">
    <source>
        <dbReference type="Proteomes" id="UP000321328"/>
    </source>
</evidence>
<dbReference type="InterPro" id="IPR045522">
    <property type="entry name" value="DUF6474"/>
</dbReference>
<dbReference type="EMBL" id="BJVI01000002">
    <property type="protein sequence ID" value="GEL16436.1"/>
    <property type="molecule type" value="Genomic_DNA"/>
</dbReference>
<feature type="region of interest" description="Disordered" evidence="1">
    <location>
        <begin position="1"/>
        <end position="41"/>
    </location>
</feature>
<accession>A0A511CV38</accession>
<gene>
    <name evidence="2" type="ORF">PA7_02730</name>
</gene>
<dbReference type="RefSeq" id="WP_028928740.1">
    <property type="nucleotide sequence ID" value="NZ_AUII01000002.1"/>
</dbReference>
<feature type="compositionally biased region" description="Basic and acidic residues" evidence="1">
    <location>
        <begin position="14"/>
        <end position="39"/>
    </location>
</feature>
<comment type="caution">
    <text evidence="2">The sequence shown here is derived from an EMBL/GenBank/DDBJ whole genome shotgun (WGS) entry which is preliminary data.</text>
</comment>
<dbReference type="Proteomes" id="UP000321328">
    <property type="component" value="Unassembled WGS sequence"/>
</dbReference>
<reference evidence="2 3" key="1">
    <citation type="submission" date="2019-07" db="EMBL/GenBank/DDBJ databases">
        <title>Whole genome shotgun sequence of Pseudonocardia asaccharolytica NBRC 16224.</title>
        <authorList>
            <person name="Hosoyama A."/>
            <person name="Uohara A."/>
            <person name="Ohji S."/>
            <person name="Ichikawa N."/>
        </authorList>
    </citation>
    <scope>NUCLEOTIDE SEQUENCE [LARGE SCALE GENOMIC DNA]</scope>
    <source>
        <strain evidence="2 3">NBRC 16224</strain>
    </source>
</reference>
<dbReference type="Pfam" id="PF20079">
    <property type="entry name" value="DUF6474"/>
    <property type="match status" value="1"/>
</dbReference>
<evidence type="ECO:0000256" key="1">
    <source>
        <dbReference type="SAM" id="MobiDB-lite"/>
    </source>
</evidence>
<keyword evidence="3" id="KW-1185">Reference proteome</keyword>
<organism evidence="2 3">
    <name type="scientific">Pseudonocardia asaccharolytica DSM 44247 = NBRC 16224</name>
    <dbReference type="NCBI Taxonomy" id="1123024"/>
    <lineage>
        <taxon>Bacteria</taxon>
        <taxon>Bacillati</taxon>
        <taxon>Actinomycetota</taxon>
        <taxon>Actinomycetes</taxon>
        <taxon>Pseudonocardiales</taxon>
        <taxon>Pseudonocardiaceae</taxon>
        <taxon>Pseudonocardia</taxon>
    </lineage>
</organism>
<name>A0A511CV38_9PSEU</name>
<evidence type="ECO:0000313" key="2">
    <source>
        <dbReference type="EMBL" id="GEL16436.1"/>
    </source>
</evidence>
<protein>
    <submittedName>
        <fullName evidence="2">Uncharacterized protein</fullName>
    </submittedName>
</protein>
<proteinExistence type="predicted"/>
<sequence>MRLRRRSGSPAEDGAGREEARTRAKGEKQRADADRKDRGTLTPAKAKRLIGIGKVVAPLLAPYALAAAGAARAQWDTHRARKLGVAPDQLSTYSGRGGALHARIDRVAEALTQLDAGEPAYATGAAHKFVLDTRPRLVDLTVAVRAAEQMPVPRRRTAFRAVSGELDRVETDLLGHLGVRS</sequence>
<dbReference type="STRING" id="1123024.GCA_000423625_00526"/>
<dbReference type="AlphaFoldDB" id="A0A511CV38"/>